<dbReference type="AlphaFoldDB" id="A0A9Q3BEN0"/>
<reference evidence="1" key="1">
    <citation type="submission" date="2021-03" db="EMBL/GenBank/DDBJ databases">
        <title>Draft genome sequence of rust myrtle Austropuccinia psidii MF-1, a brazilian biotype.</title>
        <authorList>
            <person name="Quecine M.C."/>
            <person name="Pachon D.M.R."/>
            <person name="Bonatelli M.L."/>
            <person name="Correr F.H."/>
            <person name="Franceschini L.M."/>
            <person name="Leite T.F."/>
            <person name="Margarido G.R.A."/>
            <person name="Almeida C.A."/>
            <person name="Ferrarezi J.A."/>
            <person name="Labate C.A."/>
        </authorList>
    </citation>
    <scope>NUCLEOTIDE SEQUENCE</scope>
    <source>
        <strain evidence="1">MF-1</strain>
    </source>
</reference>
<dbReference type="OrthoDB" id="8029976at2759"/>
<sequence length="163" mass="18575">MRSKELMEVCESQLEHGETTTETNKWTKLSSEAVKLISSRISPSMFLDAIKKGATKNSYLLWNKINEQYASKKPVNWGGVWMKWVSLTFKGDLQEYIDNSKRAMLELEAVNVIVQPEILTFTLLGKLSSNAKIQQFAEVLALNEELIEQPNLALSKLQDYCDN</sequence>
<dbReference type="EMBL" id="AVOT02000646">
    <property type="protein sequence ID" value="MBW0463879.1"/>
    <property type="molecule type" value="Genomic_DNA"/>
</dbReference>
<evidence type="ECO:0000313" key="2">
    <source>
        <dbReference type="Proteomes" id="UP000765509"/>
    </source>
</evidence>
<comment type="caution">
    <text evidence="1">The sequence shown here is derived from an EMBL/GenBank/DDBJ whole genome shotgun (WGS) entry which is preliminary data.</text>
</comment>
<accession>A0A9Q3BEN0</accession>
<dbReference type="Pfam" id="PF14223">
    <property type="entry name" value="Retrotran_gag_2"/>
    <property type="match status" value="1"/>
</dbReference>
<gene>
    <name evidence="1" type="ORF">O181_003594</name>
</gene>
<organism evidence="1 2">
    <name type="scientific">Austropuccinia psidii MF-1</name>
    <dbReference type="NCBI Taxonomy" id="1389203"/>
    <lineage>
        <taxon>Eukaryota</taxon>
        <taxon>Fungi</taxon>
        <taxon>Dikarya</taxon>
        <taxon>Basidiomycota</taxon>
        <taxon>Pucciniomycotina</taxon>
        <taxon>Pucciniomycetes</taxon>
        <taxon>Pucciniales</taxon>
        <taxon>Sphaerophragmiaceae</taxon>
        <taxon>Austropuccinia</taxon>
    </lineage>
</organism>
<evidence type="ECO:0000313" key="1">
    <source>
        <dbReference type="EMBL" id="MBW0463879.1"/>
    </source>
</evidence>
<dbReference type="Proteomes" id="UP000765509">
    <property type="component" value="Unassembled WGS sequence"/>
</dbReference>
<keyword evidence="2" id="KW-1185">Reference proteome</keyword>
<proteinExistence type="predicted"/>
<name>A0A9Q3BEN0_9BASI</name>
<protein>
    <submittedName>
        <fullName evidence="1">Uncharacterized protein</fullName>
    </submittedName>
</protein>